<organism evidence="1 2">
    <name type="scientific">Iphiclides podalirius</name>
    <name type="common">scarce swallowtail</name>
    <dbReference type="NCBI Taxonomy" id="110791"/>
    <lineage>
        <taxon>Eukaryota</taxon>
        <taxon>Metazoa</taxon>
        <taxon>Ecdysozoa</taxon>
        <taxon>Arthropoda</taxon>
        <taxon>Hexapoda</taxon>
        <taxon>Insecta</taxon>
        <taxon>Pterygota</taxon>
        <taxon>Neoptera</taxon>
        <taxon>Endopterygota</taxon>
        <taxon>Lepidoptera</taxon>
        <taxon>Glossata</taxon>
        <taxon>Ditrysia</taxon>
        <taxon>Papilionoidea</taxon>
        <taxon>Papilionidae</taxon>
        <taxon>Papilioninae</taxon>
        <taxon>Iphiclides</taxon>
    </lineage>
</organism>
<reference evidence="1" key="1">
    <citation type="submission" date="2022-03" db="EMBL/GenBank/DDBJ databases">
        <authorList>
            <person name="Martin H S."/>
        </authorList>
    </citation>
    <scope>NUCLEOTIDE SEQUENCE</scope>
</reference>
<dbReference type="Proteomes" id="UP000837857">
    <property type="component" value="Chromosome 4"/>
</dbReference>
<feature type="non-terminal residue" evidence="1">
    <location>
        <position position="91"/>
    </location>
</feature>
<protein>
    <submittedName>
        <fullName evidence="1">Uncharacterized protein</fullName>
    </submittedName>
</protein>
<sequence length="91" mass="10358">MHPLQPPPCRRAIIHLLADAVRYGLERPGRSLYSYARGSRCTGPGELRRQSDIGSVIEHWHGSNSLLPKNMLRYNHANLIWTLFLGSFVSF</sequence>
<gene>
    <name evidence="1" type="ORF">IPOD504_LOCUS13826</name>
</gene>
<keyword evidence="2" id="KW-1185">Reference proteome</keyword>
<evidence type="ECO:0000313" key="1">
    <source>
        <dbReference type="EMBL" id="CAH2067329.1"/>
    </source>
</evidence>
<accession>A0ABN8IY76</accession>
<dbReference type="EMBL" id="OW152816">
    <property type="protein sequence ID" value="CAH2067329.1"/>
    <property type="molecule type" value="Genomic_DNA"/>
</dbReference>
<evidence type="ECO:0000313" key="2">
    <source>
        <dbReference type="Proteomes" id="UP000837857"/>
    </source>
</evidence>
<name>A0ABN8IY76_9NEOP</name>
<proteinExistence type="predicted"/>